<name>A0A9W7ZI73_9FUNG</name>
<dbReference type="AlphaFoldDB" id="A0A9W7ZI73"/>
<sequence>MDGLSHNGYVLPPLSWEERPTTLELSEIWDSTLEIFQDLMDEYDQGPGLDNPVEEDLFEIDNELRLLLNPDLKGEHEETGEVMASSCATSTLNGSSSPQSFKRRFSKLYPRRHAASTPPIGLSVLQGDSLRFKPFTEFCSRLRTAFRV</sequence>
<reference evidence="1" key="1">
    <citation type="submission" date="2022-07" db="EMBL/GenBank/DDBJ databases">
        <title>Phylogenomic reconstructions and comparative analyses of Kickxellomycotina fungi.</title>
        <authorList>
            <person name="Reynolds N.K."/>
            <person name="Stajich J.E."/>
            <person name="Barry K."/>
            <person name="Grigoriev I.V."/>
            <person name="Crous P."/>
            <person name="Smith M.E."/>
        </authorList>
    </citation>
    <scope>NUCLEOTIDE SEQUENCE</scope>
    <source>
        <strain evidence="1">RSA 861</strain>
    </source>
</reference>
<proteinExistence type="predicted"/>
<protein>
    <submittedName>
        <fullName evidence="1">Uncharacterized protein</fullName>
    </submittedName>
</protein>
<evidence type="ECO:0000313" key="1">
    <source>
        <dbReference type="EMBL" id="KAJ1908497.1"/>
    </source>
</evidence>
<dbReference type="Proteomes" id="UP001150569">
    <property type="component" value="Unassembled WGS sequence"/>
</dbReference>
<keyword evidence="2" id="KW-1185">Reference proteome</keyword>
<organism evidence="1 2">
    <name type="scientific">Tieghemiomyces parasiticus</name>
    <dbReference type="NCBI Taxonomy" id="78921"/>
    <lineage>
        <taxon>Eukaryota</taxon>
        <taxon>Fungi</taxon>
        <taxon>Fungi incertae sedis</taxon>
        <taxon>Zoopagomycota</taxon>
        <taxon>Kickxellomycotina</taxon>
        <taxon>Dimargaritomycetes</taxon>
        <taxon>Dimargaritales</taxon>
        <taxon>Dimargaritaceae</taxon>
        <taxon>Tieghemiomyces</taxon>
    </lineage>
</organism>
<comment type="caution">
    <text evidence="1">The sequence shown here is derived from an EMBL/GenBank/DDBJ whole genome shotgun (WGS) entry which is preliminary data.</text>
</comment>
<accession>A0A9W7ZI73</accession>
<gene>
    <name evidence="1" type="ORF">IWQ60_011663</name>
</gene>
<evidence type="ECO:0000313" key="2">
    <source>
        <dbReference type="Proteomes" id="UP001150569"/>
    </source>
</evidence>
<dbReference type="EMBL" id="JANBPT010001382">
    <property type="protein sequence ID" value="KAJ1908497.1"/>
    <property type="molecule type" value="Genomic_DNA"/>
</dbReference>